<protein>
    <recommendedName>
        <fullName evidence="5">Acp54A1</fullName>
    </recommendedName>
</protein>
<evidence type="ECO:0008006" key="5">
    <source>
        <dbReference type="Google" id="ProtNLM"/>
    </source>
</evidence>
<feature type="compositionally biased region" description="Polar residues" evidence="1">
    <location>
        <begin position="58"/>
        <end position="71"/>
    </location>
</feature>
<organism evidence="3 4">
    <name type="scientific">Drosophila ananassae</name>
    <name type="common">Fruit fly</name>
    <dbReference type="NCBI Taxonomy" id="7217"/>
    <lineage>
        <taxon>Eukaryota</taxon>
        <taxon>Metazoa</taxon>
        <taxon>Ecdysozoa</taxon>
        <taxon>Arthropoda</taxon>
        <taxon>Hexapoda</taxon>
        <taxon>Insecta</taxon>
        <taxon>Pterygota</taxon>
        <taxon>Neoptera</taxon>
        <taxon>Endopterygota</taxon>
        <taxon>Diptera</taxon>
        <taxon>Brachycera</taxon>
        <taxon>Muscomorpha</taxon>
        <taxon>Ephydroidea</taxon>
        <taxon>Drosophilidae</taxon>
        <taxon>Drosophila</taxon>
        <taxon>Sophophora</taxon>
    </lineage>
</organism>
<dbReference type="GeneID" id="26515015"/>
<dbReference type="OrthoDB" id="10351966at2759"/>
<dbReference type="Proteomes" id="UP000007801">
    <property type="component" value="Unassembled WGS sequence"/>
</dbReference>
<keyword evidence="4" id="KW-1185">Reference proteome</keyword>
<feature type="region of interest" description="Disordered" evidence="1">
    <location>
        <begin position="58"/>
        <end position="107"/>
    </location>
</feature>
<accession>A0A0P8ZZM4</accession>
<name>A0A0P8ZZM4_DROAN</name>
<feature type="signal peptide" evidence="2">
    <location>
        <begin position="1"/>
        <end position="18"/>
    </location>
</feature>
<feature type="compositionally biased region" description="Basic and acidic residues" evidence="1">
    <location>
        <begin position="72"/>
        <end position="88"/>
    </location>
</feature>
<reference evidence="3 4" key="1">
    <citation type="journal article" date="2007" name="Nature">
        <title>Evolution of genes and genomes on the Drosophila phylogeny.</title>
        <authorList>
            <consortium name="Drosophila 12 Genomes Consortium"/>
            <person name="Clark A.G."/>
            <person name="Eisen M.B."/>
            <person name="Smith D.R."/>
            <person name="Bergman C.M."/>
            <person name="Oliver B."/>
            <person name="Markow T.A."/>
            <person name="Kaufman T.C."/>
            <person name="Kellis M."/>
            <person name="Gelbart W."/>
            <person name="Iyer V.N."/>
            <person name="Pollard D.A."/>
            <person name="Sackton T.B."/>
            <person name="Larracuente A.M."/>
            <person name="Singh N.D."/>
            <person name="Abad J.P."/>
            <person name="Abt D.N."/>
            <person name="Adryan B."/>
            <person name="Aguade M."/>
            <person name="Akashi H."/>
            <person name="Anderson W.W."/>
            <person name="Aquadro C.F."/>
            <person name="Ardell D.H."/>
            <person name="Arguello R."/>
            <person name="Artieri C.G."/>
            <person name="Barbash D.A."/>
            <person name="Barker D."/>
            <person name="Barsanti P."/>
            <person name="Batterham P."/>
            <person name="Batzoglou S."/>
            <person name="Begun D."/>
            <person name="Bhutkar A."/>
            <person name="Blanco E."/>
            <person name="Bosak S.A."/>
            <person name="Bradley R.K."/>
            <person name="Brand A.D."/>
            <person name="Brent M.R."/>
            <person name="Brooks A.N."/>
            <person name="Brown R.H."/>
            <person name="Butlin R.K."/>
            <person name="Caggese C."/>
            <person name="Calvi B.R."/>
            <person name="Bernardo de Carvalho A."/>
            <person name="Caspi A."/>
            <person name="Castrezana S."/>
            <person name="Celniker S.E."/>
            <person name="Chang J.L."/>
            <person name="Chapple C."/>
            <person name="Chatterji S."/>
            <person name="Chinwalla A."/>
            <person name="Civetta A."/>
            <person name="Clifton S.W."/>
            <person name="Comeron J.M."/>
            <person name="Costello J.C."/>
            <person name="Coyne J.A."/>
            <person name="Daub J."/>
            <person name="David R.G."/>
            <person name="Delcher A.L."/>
            <person name="Delehaunty K."/>
            <person name="Do C.B."/>
            <person name="Ebling H."/>
            <person name="Edwards K."/>
            <person name="Eickbush T."/>
            <person name="Evans J.D."/>
            <person name="Filipski A."/>
            <person name="Findeiss S."/>
            <person name="Freyhult E."/>
            <person name="Fulton L."/>
            <person name="Fulton R."/>
            <person name="Garcia A.C."/>
            <person name="Gardiner A."/>
            <person name="Garfield D.A."/>
            <person name="Garvin B.E."/>
            <person name="Gibson G."/>
            <person name="Gilbert D."/>
            <person name="Gnerre S."/>
            <person name="Godfrey J."/>
            <person name="Good R."/>
            <person name="Gotea V."/>
            <person name="Gravely B."/>
            <person name="Greenberg A.J."/>
            <person name="Griffiths-Jones S."/>
            <person name="Gross S."/>
            <person name="Guigo R."/>
            <person name="Gustafson E.A."/>
            <person name="Haerty W."/>
            <person name="Hahn M.W."/>
            <person name="Halligan D.L."/>
            <person name="Halpern A.L."/>
            <person name="Halter G.M."/>
            <person name="Han M.V."/>
            <person name="Heger A."/>
            <person name="Hillier L."/>
            <person name="Hinrichs A.S."/>
            <person name="Holmes I."/>
            <person name="Hoskins R.A."/>
            <person name="Hubisz M.J."/>
            <person name="Hultmark D."/>
            <person name="Huntley M.A."/>
            <person name="Jaffe D.B."/>
            <person name="Jagadeeshan S."/>
            <person name="Jeck W.R."/>
            <person name="Johnson J."/>
            <person name="Jones C.D."/>
            <person name="Jordan W.C."/>
            <person name="Karpen G.H."/>
            <person name="Kataoka E."/>
            <person name="Keightley P.D."/>
            <person name="Kheradpour P."/>
            <person name="Kirkness E.F."/>
            <person name="Koerich L.B."/>
            <person name="Kristiansen K."/>
            <person name="Kudrna D."/>
            <person name="Kulathinal R.J."/>
            <person name="Kumar S."/>
            <person name="Kwok R."/>
            <person name="Lander E."/>
            <person name="Langley C.H."/>
            <person name="Lapoint R."/>
            <person name="Lazzaro B.P."/>
            <person name="Lee S.J."/>
            <person name="Levesque L."/>
            <person name="Li R."/>
            <person name="Lin C.F."/>
            <person name="Lin M.F."/>
            <person name="Lindblad-Toh K."/>
            <person name="Llopart A."/>
            <person name="Long M."/>
            <person name="Low L."/>
            <person name="Lozovsky E."/>
            <person name="Lu J."/>
            <person name="Luo M."/>
            <person name="Machado C.A."/>
            <person name="Makalowski W."/>
            <person name="Marzo M."/>
            <person name="Matsuda M."/>
            <person name="Matzkin L."/>
            <person name="McAllister B."/>
            <person name="McBride C.S."/>
            <person name="McKernan B."/>
            <person name="McKernan K."/>
            <person name="Mendez-Lago M."/>
            <person name="Minx P."/>
            <person name="Mollenhauer M.U."/>
            <person name="Montooth K."/>
            <person name="Mount S.M."/>
            <person name="Mu X."/>
            <person name="Myers E."/>
            <person name="Negre B."/>
            <person name="Newfeld S."/>
            <person name="Nielsen R."/>
            <person name="Noor M.A."/>
            <person name="O'Grady P."/>
            <person name="Pachter L."/>
            <person name="Papaceit M."/>
            <person name="Parisi M.J."/>
            <person name="Parisi M."/>
            <person name="Parts L."/>
            <person name="Pedersen J.S."/>
            <person name="Pesole G."/>
            <person name="Phillippy A.M."/>
            <person name="Ponting C.P."/>
            <person name="Pop M."/>
            <person name="Porcelli D."/>
            <person name="Powell J.R."/>
            <person name="Prohaska S."/>
            <person name="Pruitt K."/>
            <person name="Puig M."/>
            <person name="Quesneville H."/>
            <person name="Ram K.R."/>
            <person name="Rand D."/>
            <person name="Rasmussen M.D."/>
            <person name="Reed L.K."/>
            <person name="Reenan R."/>
            <person name="Reily A."/>
            <person name="Remington K.A."/>
            <person name="Rieger T.T."/>
            <person name="Ritchie M.G."/>
            <person name="Robin C."/>
            <person name="Rogers Y.H."/>
            <person name="Rohde C."/>
            <person name="Rozas J."/>
            <person name="Rubenfield M.J."/>
            <person name="Ruiz A."/>
            <person name="Russo S."/>
            <person name="Salzberg S.L."/>
            <person name="Sanchez-Gracia A."/>
            <person name="Saranga D.J."/>
            <person name="Sato H."/>
            <person name="Schaeffer S.W."/>
            <person name="Schatz M.C."/>
            <person name="Schlenke T."/>
            <person name="Schwartz R."/>
            <person name="Segarra C."/>
            <person name="Singh R.S."/>
            <person name="Sirot L."/>
            <person name="Sirota M."/>
            <person name="Sisneros N.B."/>
            <person name="Smith C.D."/>
            <person name="Smith T.F."/>
            <person name="Spieth J."/>
            <person name="Stage D.E."/>
            <person name="Stark A."/>
            <person name="Stephan W."/>
            <person name="Strausberg R.L."/>
            <person name="Strempel S."/>
            <person name="Sturgill D."/>
            <person name="Sutton G."/>
            <person name="Sutton G.G."/>
            <person name="Tao W."/>
            <person name="Teichmann S."/>
            <person name="Tobari Y.N."/>
            <person name="Tomimura Y."/>
            <person name="Tsolas J.M."/>
            <person name="Valente V.L."/>
            <person name="Venter E."/>
            <person name="Venter J.C."/>
            <person name="Vicario S."/>
            <person name="Vieira F.G."/>
            <person name="Vilella A.J."/>
            <person name="Villasante A."/>
            <person name="Walenz B."/>
            <person name="Wang J."/>
            <person name="Wasserman M."/>
            <person name="Watts T."/>
            <person name="Wilson D."/>
            <person name="Wilson R.K."/>
            <person name="Wing R.A."/>
            <person name="Wolfner M.F."/>
            <person name="Wong A."/>
            <person name="Wong G.K."/>
            <person name="Wu C.I."/>
            <person name="Wu G."/>
            <person name="Yamamoto D."/>
            <person name="Yang H.P."/>
            <person name="Yang S.P."/>
            <person name="Yorke J.A."/>
            <person name="Yoshida K."/>
            <person name="Zdobnov E."/>
            <person name="Zhang P."/>
            <person name="Zhang Y."/>
            <person name="Zimin A.V."/>
            <person name="Baldwin J."/>
            <person name="Abdouelleil A."/>
            <person name="Abdulkadir J."/>
            <person name="Abebe A."/>
            <person name="Abera B."/>
            <person name="Abreu J."/>
            <person name="Acer S.C."/>
            <person name="Aftuck L."/>
            <person name="Alexander A."/>
            <person name="An P."/>
            <person name="Anderson E."/>
            <person name="Anderson S."/>
            <person name="Arachi H."/>
            <person name="Azer M."/>
            <person name="Bachantsang P."/>
            <person name="Barry A."/>
            <person name="Bayul T."/>
            <person name="Berlin A."/>
            <person name="Bessette D."/>
            <person name="Bloom T."/>
            <person name="Blye J."/>
            <person name="Boguslavskiy L."/>
            <person name="Bonnet C."/>
            <person name="Boukhgalter B."/>
            <person name="Bourzgui I."/>
            <person name="Brown A."/>
            <person name="Cahill P."/>
            <person name="Channer S."/>
            <person name="Cheshatsang Y."/>
            <person name="Chuda L."/>
            <person name="Citroen M."/>
            <person name="Collymore A."/>
            <person name="Cooke P."/>
            <person name="Costello M."/>
            <person name="D'Aco K."/>
            <person name="Daza R."/>
            <person name="De Haan G."/>
            <person name="DeGray S."/>
            <person name="DeMaso C."/>
            <person name="Dhargay N."/>
            <person name="Dooley K."/>
            <person name="Dooley E."/>
            <person name="Doricent M."/>
            <person name="Dorje P."/>
            <person name="Dorjee K."/>
            <person name="Dupes A."/>
            <person name="Elong R."/>
            <person name="Falk J."/>
            <person name="Farina A."/>
            <person name="Faro S."/>
            <person name="Ferguson D."/>
            <person name="Fisher S."/>
            <person name="Foley C.D."/>
            <person name="Franke A."/>
            <person name="Friedrich D."/>
            <person name="Gadbois L."/>
            <person name="Gearin G."/>
            <person name="Gearin C.R."/>
            <person name="Giannoukos G."/>
            <person name="Goode T."/>
            <person name="Graham J."/>
            <person name="Grandbois E."/>
            <person name="Grewal S."/>
            <person name="Gyaltsen K."/>
            <person name="Hafez N."/>
            <person name="Hagos B."/>
            <person name="Hall J."/>
            <person name="Henson C."/>
            <person name="Hollinger A."/>
            <person name="Honan T."/>
            <person name="Huard M.D."/>
            <person name="Hughes L."/>
            <person name="Hurhula B."/>
            <person name="Husby M.E."/>
            <person name="Kamat A."/>
            <person name="Kanga B."/>
            <person name="Kashin S."/>
            <person name="Khazanovich D."/>
            <person name="Kisner P."/>
            <person name="Lance K."/>
            <person name="Lara M."/>
            <person name="Lee W."/>
            <person name="Lennon N."/>
            <person name="Letendre F."/>
            <person name="LeVine R."/>
            <person name="Lipovsky A."/>
            <person name="Liu X."/>
            <person name="Liu J."/>
            <person name="Liu S."/>
            <person name="Lokyitsang T."/>
            <person name="Lokyitsang Y."/>
            <person name="Lubonja R."/>
            <person name="Lui A."/>
            <person name="MacDonald P."/>
            <person name="Magnisalis V."/>
            <person name="Maru K."/>
            <person name="Matthews C."/>
            <person name="McCusker W."/>
            <person name="McDonough S."/>
            <person name="Mehta T."/>
            <person name="Meldrim J."/>
            <person name="Meneus L."/>
            <person name="Mihai O."/>
            <person name="Mihalev A."/>
            <person name="Mihova T."/>
            <person name="Mittelman R."/>
            <person name="Mlenga V."/>
            <person name="Montmayeur A."/>
            <person name="Mulrain L."/>
            <person name="Navidi A."/>
            <person name="Naylor J."/>
            <person name="Negash T."/>
            <person name="Nguyen T."/>
            <person name="Nguyen N."/>
            <person name="Nicol R."/>
            <person name="Norbu C."/>
            <person name="Norbu N."/>
            <person name="Novod N."/>
            <person name="O'Neill B."/>
            <person name="Osman S."/>
            <person name="Markiewicz E."/>
            <person name="Oyono O.L."/>
            <person name="Patti C."/>
            <person name="Phunkhang P."/>
            <person name="Pierre F."/>
            <person name="Priest M."/>
            <person name="Raghuraman S."/>
            <person name="Rege F."/>
            <person name="Reyes R."/>
            <person name="Rise C."/>
            <person name="Rogov P."/>
            <person name="Ross K."/>
            <person name="Ryan E."/>
            <person name="Settipalli S."/>
            <person name="Shea T."/>
            <person name="Sherpa N."/>
            <person name="Shi L."/>
            <person name="Shih D."/>
            <person name="Sparrow T."/>
            <person name="Spaulding J."/>
            <person name="Stalker J."/>
            <person name="Stange-Thomann N."/>
            <person name="Stavropoulos S."/>
            <person name="Stone C."/>
            <person name="Strader C."/>
            <person name="Tesfaye S."/>
            <person name="Thomson T."/>
            <person name="Thoulutsang Y."/>
            <person name="Thoulutsang D."/>
            <person name="Topham K."/>
            <person name="Topping I."/>
            <person name="Tsamla T."/>
            <person name="Vassiliev H."/>
            <person name="Vo A."/>
            <person name="Wangchuk T."/>
            <person name="Wangdi T."/>
            <person name="Weiand M."/>
            <person name="Wilkinson J."/>
            <person name="Wilson A."/>
            <person name="Yadav S."/>
            <person name="Young G."/>
            <person name="Yu Q."/>
            <person name="Zembek L."/>
            <person name="Zhong D."/>
            <person name="Zimmer A."/>
            <person name="Zwirko Z."/>
            <person name="Jaffe D.B."/>
            <person name="Alvarez P."/>
            <person name="Brockman W."/>
            <person name="Butler J."/>
            <person name="Chin C."/>
            <person name="Gnerre S."/>
            <person name="Grabherr M."/>
            <person name="Kleber M."/>
            <person name="Mauceli E."/>
            <person name="MacCallum I."/>
        </authorList>
    </citation>
    <scope>NUCLEOTIDE SEQUENCE [LARGE SCALE GENOMIC DNA]</scope>
    <source>
        <strain evidence="4">Tucson 14024-0371.13</strain>
    </source>
</reference>
<dbReference type="EMBL" id="CH902617">
    <property type="protein sequence ID" value="KPU80045.1"/>
    <property type="molecule type" value="Genomic_DNA"/>
</dbReference>
<gene>
    <name evidence="3" type="primary">Dana\GF27606</name>
    <name evidence="3" type="ORF">GF27606</name>
</gene>
<evidence type="ECO:0000313" key="3">
    <source>
        <dbReference type="EMBL" id="KPU80045.1"/>
    </source>
</evidence>
<keyword evidence="2" id="KW-0732">Signal</keyword>
<proteinExistence type="predicted"/>
<feature type="chain" id="PRO_5006155015" description="Acp54A1" evidence="2">
    <location>
        <begin position="19"/>
        <end position="126"/>
    </location>
</feature>
<dbReference type="KEGG" id="dan:26515015"/>
<dbReference type="InParanoid" id="A0A0P8ZZM4"/>
<evidence type="ECO:0000256" key="2">
    <source>
        <dbReference type="SAM" id="SignalP"/>
    </source>
</evidence>
<evidence type="ECO:0000256" key="1">
    <source>
        <dbReference type="SAM" id="MobiDB-lite"/>
    </source>
</evidence>
<evidence type="ECO:0000313" key="4">
    <source>
        <dbReference type="Proteomes" id="UP000007801"/>
    </source>
</evidence>
<dbReference type="AlphaFoldDB" id="A0A0P8ZZM4"/>
<sequence>MHLSSVLLFLGWVTIVNSLSLSSMNRNITSSESLEKVPGKLPTEAKLCIPIEVKNSDKNSTIAPKEATTTENSKDHATSKQANKDKVTTESPGNKDASTDCEPIPSGIDTKLSVAVLKVLATKTLG</sequence>